<protein>
    <recommendedName>
        <fullName evidence="1">GmrSD restriction endonucleases N-terminal domain-containing protein</fullName>
    </recommendedName>
</protein>
<keyword evidence="3" id="KW-1185">Reference proteome</keyword>
<accession>A0ABP4X875</accession>
<feature type="domain" description="GmrSD restriction endonucleases N-terminal" evidence="1">
    <location>
        <begin position="34"/>
        <end position="260"/>
    </location>
</feature>
<dbReference type="EMBL" id="BAAAPN010000089">
    <property type="protein sequence ID" value="GAA1771857.1"/>
    <property type="molecule type" value="Genomic_DNA"/>
</dbReference>
<evidence type="ECO:0000313" key="2">
    <source>
        <dbReference type="EMBL" id="GAA1771857.1"/>
    </source>
</evidence>
<sequence length="810" mass="90068">MNRPATFDDATTPAGSESVRDLLRRREGNGPGSWNLALVQRDEVWDHVRMRHLLDSLLAGYPIGSILLCRVKQASRVIRSHDGERVVEDADATGWQLLDGQQRINALVSMLTDKGRYGRFYLHMTMRRNPPGATHKRHSKEQTLRHIAWRESPDDPLPDRHLHVDLSGWSAWAESALTPSVRFDAANVEGALRTLDPEFTAQLTDVAAAQAADRLNALAHAWSRPSVPVLKAEVESPLDVLEVFTRINLGGVQVAGSDVYFAAVKTFWTEAEERLARVARATPFLHRRFDPLRFVSRLASRAIGQGDLLPLNVERLTGKSGEPLRLAMQDLTAQNSAALRRIAAFSSWYSAHSQLGFVLNLVTPELWDDVLAWAAGSDRDDDSFADNRASIDAYLLGATIFRYRAVLGDRFHRLAFLEALAAGAQGLPFPTDQILAVSRAGSGLQNRRQVVRGLSAADRQAVADQNGRILTCLAQRIPYQSEDVVDWDHVFPSAQARRMWAQGAGRRKHHPDRWLVNTAGNVWALDASTNRSLQDKPPRVKFPILLGKVADADAAGAVWPRERWSITDEEVRQFIEVDELLDDNPENVERAMAQFKALVTGRTARLLDEALNRFPGIQLFAADAEVLPDDPSAIHEFLEALQVSRREPGSVAEVAVDVAAGPSGWDGRDDELAYVAKRVVKKLTTRSRAFPYRSSPGFVRAAYVWIGEPDDDTHVAIGLTNVFDWVETTPFWLRVHAETGGFETVLARLMASPLAARVVLRPVSEDDHATHAWLPLDAPPHLTWDDLAEHLTAQARRIRAVIVDNPLESK</sequence>
<comment type="caution">
    <text evidence="2">The sequence shown here is derived from an EMBL/GenBank/DDBJ whole genome shotgun (WGS) entry which is preliminary data.</text>
</comment>
<dbReference type="InterPro" id="IPR004919">
    <property type="entry name" value="GmrSD_N"/>
</dbReference>
<evidence type="ECO:0000259" key="1">
    <source>
        <dbReference type="Pfam" id="PF03235"/>
    </source>
</evidence>
<dbReference type="RefSeq" id="WP_344067965.1">
    <property type="nucleotide sequence ID" value="NZ_BAAAPN010000089.1"/>
</dbReference>
<reference evidence="3" key="1">
    <citation type="journal article" date="2019" name="Int. J. Syst. Evol. Microbiol.">
        <title>The Global Catalogue of Microorganisms (GCM) 10K type strain sequencing project: providing services to taxonomists for standard genome sequencing and annotation.</title>
        <authorList>
            <consortium name="The Broad Institute Genomics Platform"/>
            <consortium name="The Broad Institute Genome Sequencing Center for Infectious Disease"/>
            <person name="Wu L."/>
            <person name="Ma J."/>
        </authorList>
    </citation>
    <scope>NUCLEOTIDE SEQUENCE [LARGE SCALE GENOMIC DNA]</scope>
    <source>
        <strain evidence="3">JCM 15591</strain>
    </source>
</reference>
<organism evidence="2 3">
    <name type="scientific">Nostocoides vanveenii</name>
    <dbReference type="NCBI Taxonomy" id="330835"/>
    <lineage>
        <taxon>Bacteria</taxon>
        <taxon>Bacillati</taxon>
        <taxon>Actinomycetota</taxon>
        <taxon>Actinomycetes</taxon>
        <taxon>Micrococcales</taxon>
        <taxon>Intrasporangiaceae</taxon>
        <taxon>Nostocoides</taxon>
    </lineage>
</organism>
<name>A0ABP4X875_9MICO</name>
<evidence type="ECO:0000313" key="3">
    <source>
        <dbReference type="Proteomes" id="UP001501475"/>
    </source>
</evidence>
<dbReference type="Proteomes" id="UP001501475">
    <property type="component" value="Unassembled WGS sequence"/>
</dbReference>
<gene>
    <name evidence="2" type="ORF">GCM10009810_31760</name>
</gene>
<dbReference type="PANTHER" id="PTHR37292:SF2">
    <property type="entry name" value="DUF262 DOMAIN-CONTAINING PROTEIN"/>
    <property type="match status" value="1"/>
</dbReference>
<dbReference type="PANTHER" id="PTHR37292">
    <property type="entry name" value="VNG6097C"/>
    <property type="match status" value="1"/>
</dbReference>
<proteinExistence type="predicted"/>
<dbReference type="Pfam" id="PF03235">
    <property type="entry name" value="GmrSD_N"/>
    <property type="match status" value="1"/>
</dbReference>